<dbReference type="SUPFAM" id="SSF54285">
    <property type="entry name" value="MoaD/ThiS"/>
    <property type="match status" value="1"/>
</dbReference>
<dbReference type="RefSeq" id="WP_165011167.1">
    <property type="nucleotide sequence ID" value="NZ_CP064954.1"/>
</dbReference>
<dbReference type="KEGG" id="cliz:G7Y31_00615"/>
<proteinExistence type="predicted"/>
<dbReference type="Gene3D" id="3.10.20.30">
    <property type="match status" value="1"/>
</dbReference>
<dbReference type="InterPro" id="IPR003749">
    <property type="entry name" value="ThiS/MoaD-like"/>
</dbReference>
<dbReference type="AlphaFoldDB" id="A0A7T0KF99"/>
<sequence>MLDVHYFAAARQAAGTAGESVEVPAGATLADALATLRATHSGTTAAGMSFAQVLEQCSFLVDGRNAQPQDLLAGAQRLDILPPFAGG</sequence>
<dbReference type="Pfam" id="PF02597">
    <property type="entry name" value="ThiS"/>
    <property type="match status" value="1"/>
</dbReference>
<dbReference type="InterPro" id="IPR012675">
    <property type="entry name" value="Beta-grasp_dom_sf"/>
</dbReference>
<keyword evidence="2" id="KW-1185">Reference proteome</keyword>
<protein>
    <submittedName>
        <fullName evidence="1">MoaD/ThiS family protein</fullName>
    </submittedName>
</protein>
<evidence type="ECO:0000313" key="2">
    <source>
        <dbReference type="Proteomes" id="UP000594681"/>
    </source>
</evidence>
<dbReference type="InterPro" id="IPR016155">
    <property type="entry name" value="Mopterin_synth/thiamin_S_b"/>
</dbReference>
<organism evidence="1 2">
    <name type="scientific">Corynebacterium lizhenjunii</name>
    <dbReference type="NCBI Taxonomy" id="2709394"/>
    <lineage>
        <taxon>Bacteria</taxon>
        <taxon>Bacillati</taxon>
        <taxon>Actinomycetota</taxon>
        <taxon>Actinomycetes</taxon>
        <taxon>Mycobacteriales</taxon>
        <taxon>Corynebacteriaceae</taxon>
        <taxon>Corynebacterium</taxon>
    </lineage>
</organism>
<reference evidence="1 2" key="1">
    <citation type="submission" date="2020-11" db="EMBL/GenBank/DDBJ databases">
        <title>Corynebacterium sp. ZJ-599.</title>
        <authorList>
            <person name="Zhou J."/>
        </authorList>
    </citation>
    <scope>NUCLEOTIDE SEQUENCE [LARGE SCALE GENOMIC DNA]</scope>
    <source>
        <strain evidence="1 2">ZJ-599</strain>
    </source>
</reference>
<dbReference type="CDD" id="cd17040">
    <property type="entry name" value="Ubl_MoaD_like"/>
    <property type="match status" value="1"/>
</dbReference>
<accession>A0A7T0KF99</accession>
<dbReference type="EMBL" id="CP064954">
    <property type="protein sequence ID" value="QPK79271.1"/>
    <property type="molecule type" value="Genomic_DNA"/>
</dbReference>
<gene>
    <name evidence="1" type="ORF">G7Y31_00615</name>
</gene>
<dbReference type="Proteomes" id="UP000594681">
    <property type="component" value="Chromosome"/>
</dbReference>
<evidence type="ECO:0000313" key="1">
    <source>
        <dbReference type="EMBL" id="QPK79271.1"/>
    </source>
</evidence>
<name>A0A7T0KF99_9CORY</name>